<keyword evidence="1" id="KW-0732">Signal</keyword>
<protein>
    <submittedName>
        <fullName evidence="2">Uncharacterized protein</fullName>
    </submittedName>
</protein>
<evidence type="ECO:0000313" key="3">
    <source>
        <dbReference type="Proteomes" id="UP001500102"/>
    </source>
</evidence>
<feature type="signal peptide" evidence="1">
    <location>
        <begin position="1"/>
        <end position="28"/>
    </location>
</feature>
<proteinExistence type="predicted"/>
<comment type="caution">
    <text evidence="2">The sequence shown here is derived from an EMBL/GenBank/DDBJ whole genome shotgun (WGS) entry which is preliminary data.</text>
</comment>
<reference evidence="3" key="1">
    <citation type="journal article" date="2019" name="Int. J. Syst. Evol. Microbiol.">
        <title>The Global Catalogue of Microorganisms (GCM) 10K type strain sequencing project: providing services to taxonomists for standard genome sequencing and annotation.</title>
        <authorList>
            <consortium name="The Broad Institute Genomics Platform"/>
            <consortium name="The Broad Institute Genome Sequencing Center for Infectious Disease"/>
            <person name="Wu L."/>
            <person name="Ma J."/>
        </authorList>
    </citation>
    <scope>NUCLEOTIDE SEQUENCE [LARGE SCALE GENOMIC DNA]</scope>
    <source>
        <strain evidence="3">JCM 15921</strain>
    </source>
</reference>
<sequence>MRRKIMTALFSIVMLVLGTVALASPAQASSGGTFCFRQQNDDPFMNKPVSLELSADGNNWYNVLTLQTDESGCGWYTLTGDYTQYYVRVTADWWWTGINGELRQHWTGFTIAGSPGTQYDSLGSNIVICASVDETSPCY</sequence>
<gene>
    <name evidence="2" type="ORF">GCM10009825_24750</name>
</gene>
<keyword evidence="3" id="KW-1185">Reference proteome</keyword>
<dbReference type="RefSeq" id="WP_344366126.1">
    <property type="nucleotide sequence ID" value="NZ_BAAAQB010000035.1"/>
</dbReference>
<name>A0ABP5L175_9MICC</name>
<accession>A0ABP5L175</accession>
<dbReference type="Proteomes" id="UP001500102">
    <property type="component" value="Unassembled WGS sequence"/>
</dbReference>
<dbReference type="EMBL" id="BAAAQB010000035">
    <property type="protein sequence ID" value="GAA2138416.1"/>
    <property type="molecule type" value="Genomic_DNA"/>
</dbReference>
<evidence type="ECO:0000256" key="1">
    <source>
        <dbReference type="SAM" id="SignalP"/>
    </source>
</evidence>
<organism evidence="2 3">
    <name type="scientific">Arthrobacter humicola</name>
    <dbReference type="NCBI Taxonomy" id="409291"/>
    <lineage>
        <taxon>Bacteria</taxon>
        <taxon>Bacillati</taxon>
        <taxon>Actinomycetota</taxon>
        <taxon>Actinomycetes</taxon>
        <taxon>Micrococcales</taxon>
        <taxon>Micrococcaceae</taxon>
        <taxon>Arthrobacter</taxon>
    </lineage>
</organism>
<feature type="chain" id="PRO_5046492300" evidence="1">
    <location>
        <begin position="29"/>
        <end position="139"/>
    </location>
</feature>
<evidence type="ECO:0000313" key="2">
    <source>
        <dbReference type="EMBL" id="GAA2138416.1"/>
    </source>
</evidence>